<organism evidence="3 4">
    <name type="scientific">Aplysia californica</name>
    <name type="common">California sea hare</name>
    <dbReference type="NCBI Taxonomy" id="6500"/>
    <lineage>
        <taxon>Eukaryota</taxon>
        <taxon>Metazoa</taxon>
        <taxon>Spiralia</taxon>
        <taxon>Lophotrochozoa</taxon>
        <taxon>Mollusca</taxon>
        <taxon>Gastropoda</taxon>
        <taxon>Heterobranchia</taxon>
        <taxon>Euthyneura</taxon>
        <taxon>Tectipleura</taxon>
        <taxon>Aplysiida</taxon>
        <taxon>Aplysioidea</taxon>
        <taxon>Aplysiidae</taxon>
        <taxon>Aplysia</taxon>
    </lineage>
</organism>
<evidence type="ECO:0000256" key="1">
    <source>
        <dbReference type="SAM" id="Phobius"/>
    </source>
</evidence>
<evidence type="ECO:0000313" key="4">
    <source>
        <dbReference type="RefSeq" id="XP_035824846.1"/>
    </source>
</evidence>
<keyword evidence="1" id="KW-0472">Membrane</keyword>
<reference evidence="4" key="1">
    <citation type="submission" date="2025-08" db="UniProtKB">
        <authorList>
            <consortium name="RefSeq"/>
        </authorList>
    </citation>
    <scope>IDENTIFICATION</scope>
</reference>
<keyword evidence="1" id="KW-1133">Transmembrane helix</keyword>
<evidence type="ECO:0000313" key="3">
    <source>
        <dbReference type="Proteomes" id="UP000694888"/>
    </source>
</evidence>
<name>A0ABM1VR04_APLCA</name>
<dbReference type="PANTHER" id="PTHR46534:SF1">
    <property type="entry name" value="IGGFC-BINDING PROTEIN N-TERMINAL DOMAIN-CONTAINING PROTEIN"/>
    <property type="match status" value="1"/>
</dbReference>
<accession>A0ABM1VR04</accession>
<feature type="transmembrane region" description="Helical" evidence="1">
    <location>
        <begin position="396"/>
        <end position="419"/>
    </location>
</feature>
<keyword evidence="1" id="KW-0812">Transmembrane</keyword>
<evidence type="ECO:0000259" key="2">
    <source>
        <dbReference type="Pfam" id="PF17517"/>
    </source>
</evidence>
<keyword evidence="3" id="KW-1185">Reference proteome</keyword>
<proteinExistence type="predicted"/>
<dbReference type="GeneID" id="118477445"/>
<sequence length="427" mass="47696">MPVSLLSCEYLVVTESVHLSSFLLVVNSEGFNDVTIEFAFEPADSSINYKNTITFYSGQSLRESLESLDVLQILGEGADLTGTWVRAQRPVAVIAGASFDCVFMGNEKCKFRDMLIEQLPPVSDLGQDYVLTPFSNENKVSFVKIVYVTPSTTFSGLEHIQMKESTSRNTSTFLYFQVEAHTITHLHASDPVLIVQFVLPPFNETILFDLSATVLYPISKWVNRAEILTFDDNNYEMIIIASCLCIHEIQIGVDITELNTLSEPEDEGGTSRYCSKEILISSNDLENKIEVNGESCPFTGSIINVKRSVSGWAVPLVNFHYRVDEVSPSPTPLVRVNLCPCSCPRAFYTHRDMLNRTALSSEIAAIQSYLYVLKEDLSKTVRSKTSATDDRPSSTAVGFLVFVCTFFPIFGSLVLCDLYKALCWLYH</sequence>
<feature type="domain" description="IgGFc-binding protein N-terminal" evidence="2">
    <location>
        <begin position="1"/>
        <end position="236"/>
    </location>
</feature>
<dbReference type="InterPro" id="IPR035234">
    <property type="entry name" value="IgGFc-bd_N"/>
</dbReference>
<dbReference type="PANTHER" id="PTHR46534">
    <property type="entry name" value="IGGFC_BINDING DOMAIN-CONTAINING PROTEIN"/>
    <property type="match status" value="1"/>
</dbReference>
<protein>
    <submittedName>
        <fullName evidence="4">Uncharacterized protein LOC118477445</fullName>
    </submittedName>
</protein>
<dbReference type="Proteomes" id="UP000694888">
    <property type="component" value="Unplaced"/>
</dbReference>
<dbReference type="Pfam" id="PF17517">
    <property type="entry name" value="IgGFc_binding"/>
    <property type="match status" value="1"/>
</dbReference>
<gene>
    <name evidence="4" type="primary">LOC118477445</name>
</gene>
<dbReference type="RefSeq" id="XP_035824846.1">
    <property type="nucleotide sequence ID" value="XM_035968953.1"/>
</dbReference>